<evidence type="ECO:0000256" key="1">
    <source>
        <dbReference type="ARBA" id="ARBA00002550"/>
    </source>
</evidence>
<dbReference type="AlphaFoldDB" id="A0A0D7AWN3"/>
<name>A0A0D7AWN3_9AGAR</name>
<dbReference type="PROSITE" id="PS50005">
    <property type="entry name" value="TPR"/>
    <property type="match status" value="1"/>
</dbReference>
<organism evidence="5 6">
    <name type="scientific">Cylindrobasidium torrendii FP15055 ss-10</name>
    <dbReference type="NCBI Taxonomy" id="1314674"/>
    <lineage>
        <taxon>Eukaryota</taxon>
        <taxon>Fungi</taxon>
        <taxon>Dikarya</taxon>
        <taxon>Basidiomycota</taxon>
        <taxon>Agaricomycotina</taxon>
        <taxon>Agaricomycetes</taxon>
        <taxon>Agaricomycetidae</taxon>
        <taxon>Agaricales</taxon>
        <taxon>Marasmiineae</taxon>
        <taxon>Physalacriaceae</taxon>
        <taxon>Cylindrobasidium</taxon>
    </lineage>
</organism>
<dbReference type="PANTHER" id="PTHR23083">
    <property type="entry name" value="TETRATRICOPEPTIDE REPEAT PROTEIN, TPR"/>
    <property type="match status" value="1"/>
</dbReference>
<dbReference type="Gene3D" id="1.25.40.10">
    <property type="entry name" value="Tetratricopeptide repeat domain"/>
    <property type="match status" value="2"/>
</dbReference>
<dbReference type="STRING" id="1314674.A0A0D7AWN3"/>
<dbReference type="PANTHER" id="PTHR23083:SF464">
    <property type="entry name" value="TETRATRICOPEPTIDE REPEAT DOMAIN 7, ISOFORM A"/>
    <property type="match status" value="1"/>
</dbReference>
<feature type="region of interest" description="Disordered" evidence="4">
    <location>
        <begin position="844"/>
        <end position="905"/>
    </location>
</feature>
<evidence type="ECO:0000313" key="6">
    <source>
        <dbReference type="Proteomes" id="UP000054007"/>
    </source>
</evidence>
<reference evidence="5 6" key="1">
    <citation type="journal article" date="2015" name="Fungal Genet. Biol.">
        <title>Evolution of novel wood decay mechanisms in Agaricales revealed by the genome sequences of Fistulina hepatica and Cylindrobasidium torrendii.</title>
        <authorList>
            <person name="Floudas D."/>
            <person name="Held B.W."/>
            <person name="Riley R."/>
            <person name="Nagy L.G."/>
            <person name="Koehler G."/>
            <person name="Ransdell A.S."/>
            <person name="Younus H."/>
            <person name="Chow J."/>
            <person name="Chiniquy J."/>
            <person name="Lipzen A."/>
            <person name="Tritt A."/>
            <person name="Sun H."/>
            <person name="Haridas S."/>
            <person name="LaButti K."/>
            <person name="Ohm R.A."/>
            <person name="Kues U."/>
            <person name="Blanchette R.A."/>
            <person name="Grigoriev I.V."/>
            <person name="Minto R.E."/>
            <person name="Hibbett D.S."/>
        </authorList>
    </citation>
    <scope>NUCLEOTIDE SEQUENCE [LARGE SCALE GENOMIC DNA]</scope>
    <source>
        <strain evidence="5 6">FP15055 ss-10</strain>
    </source>
</reference>
<comment type="function">
    <text evidence="1">Involved in endocytosis.</text>
</comment>
<proteinExistence type="inferred from homology"/>
<evidence type="ECO:0000256" key="4">
    <source>
        <dbReference type="SAM" id="MobiDB-lite"/>
    </source>
</evidence>
<sequence length="1082" mass="118174">MSSFTSAAPVDKPAHYLLQVQLVLTSGTFTDENAFPAKDAKGYPISWTELLRKFDKHCTGEHYAGIGLVARSVWQLSRAIAASEGDGPTEGEQETLYKLDPGATCILHGEKRKEQAREAYESIKKLPKSDISHLALAYHAYALEHPEDTLSHLADLGQDHTRLWVLDAIPRPTCFPSGAPSDVAPSTGSQSIEDIRSVRAWALTETMRGVALKGMAQEKLNKPEDALQTYTTALPLLSTIETEIISLAQAAFREYQELWKWVVITIWRGAICSQGGRTWLGHYERCSAGWWAASSADWLVREREAICVLYLRSELDGWRRIVTEYRAILGGSTSFPRAGQRNERVEEFVQMVMAVWEKHGGAWIVDVLWWATRLTFNAYVVFRSQIRALYVQGDFRLARRNLQLYVAVVDKAWEIQQGSGADTHADADTDEKYAETLVYGIRMLCRTAAVEDAKLALELVGRIAKRCPNPTSPTKLAEGLVEIALGTALHEHDRFNRAHVLFVEATELDAQSWVAQWYLAISYARFASNLDQALVHAALAVEAAPKEVRCWHLLGLLSAAKEEWNAAGLALETGVQLEEDEWAESQATGPAIEGLPTISEGIPPDHKHIFVDGRLPPASTLVGNSLLDHEKSGSKLEDALQIRMSQIALAERVQGVEGAADLLPSVFSWIAERKGWASQTQAGVPRISVDAKTDDAHETPAADVTSEGHLPVPPVAINVSPATPEGENAPPSSSATPSSTSSAGATTDTSTSLPPAPAPAPSQLSPHGPSKKVSQLLHLSTVRISKLGETTGSRIVDASRAIGKGSRRGGKHNHHHGSIRSPSPNVDFPEWDLGAKEVEGYSSIHSRSRLRPGSEFIEDAPPPSSASSAFREPTGFGSSTSTFKGKTSTLPPQKQPRRTRLRAGSAESEARLISDVWLLSAAVFRRLGKIEQCRGAIQEAETRDEGNAAVWVQLGLYQHELGHRRHAVDAYSKALMLDPDHVAALVWLARVWIEEAETAGQSEKTTEPVDLAVGLLKTAVKGRGWDSPEAWWLLAKAYRLQPKREAESKDALKTALELTGRRGKGAVRTLPEVFGDSISGGV</sequence>
<keyword evidence="3" id="KW-0802">TPR repeat</keyword>
<dbReference type="Pfam" id="PF13181">
    <property type="entry name" value="TPR_8"/>
    <property type="match status" value="1"/>
</dbReference>
<keyword evidence="6" id="KW-1185">Reference proteome</keyword>
<evidence type="ECO:0000256" key="3">
    <source>
        <dbReference type="PROSITE-ProRule" id="PRU00339"/>
    </source>
</evidence>
<dbReference type="InterPro" id="IPR011990">
    <property type="entry name" value="TPR-like_helical_dom_sf"/>
</dbReference>
<evidence type="ECO:0008006" key="7">
    <source>
        <dbReference type="Google" id="ProtNLM"/>
    </source>
</evidence>
<dbReference type="SUPFAM" id="SSF48452">
    <property type="entry name" value="TPR-like"/>
    <property type="match status" value="2"/>
</dbReference>
<evidence type="ECO:0000313" key="5">
    <source>
        <dbReference type="EMBL" id="KIY62652.1"/>
    </source>
</evidence>
<feature type="repeat" description="TPR" evidence="3">
    <location>
        <begin position="948"/>
        <end position="981"/>
    </location>
</feature>
<accession>A0A0D7AWN3</accession>
<dbReference type="Proteomes" id="UP000054007">
    <property type="component" value="Unassembled WGS sequence"/>
</dbReference>
<dbReference type="InterPro" id="IPR019734">
    <property type="entry name" value="TPR_rpt"/>
</dbReference>
<feature type="compositionally biased region" description="Basic residues" evidence="4">
    <location>
        <begin position="805"/>
        <end position="818"/>
    </location>
</feature>
<feature type="region of interest" description="Disordered" evidence="4">
    <location>
        <begin position="795"/>
        <end position="827"/>
    </location>
</feature>
<feature type="compositionally biased region" description="Low complexity" evidence="4">
    <location>
        <begin position="729"/>
        <end position="753"/>
    </location>
</feature>
<gene>
    <name evidence="5" type="ORF">CYLTODRAFT_426757</name>
</gene>
<feature type="region of interest" description="Disordered" evidence="4">
    <location>
        <begin position="692"/>
        <end position="773"/>
    </location>
</feature>
<protein>
    <recommendedName>
        <fullName evidence="7">TPR-like protein</fullName>
    </recommendedName>
</protein>
<feature type="compositionally biased region" description="Low complexity" evidence="4">
    <location>
        <begin position="865"/>
        <end position="889"/>
    </location>
</feature>
<dbReference type="OrthoDB" id="29013at2759"/>
<evidence type="ECO:0000256" key="2">
    <source>
        <dbReference type="ARBA" id="ARBA00038251"/>
    </source>
</evidence>
<dbReference type="EMBL" id="KN880761">
    <property type="protein sequence ID" value="KIY62652.1"/>
    <property type="molecule type" value="Genomic_DNA"/>
</dbReference>
<dbReference type="SMART" id="SM00028">
    <property type="entry name" value="TPR"/>
    <property type="match status" value="5"/>
</dbReference>
<dbReference type="InterPro" id="IPR051722">
    <property type="entry name" value="Endocytosis_PI4K-reg_protein"/>
</dbReference>
<comment type="similarity">
    <text evidence="2">Belongs to the YPP1 family.</text>
</comment>